<dbReference type="PANTHER" id="PTHR15141">
    <property type="entry name" value="TRANSCRIPTION ELONGATION FACTOR B POLYPEPTIDE 3"/>
    <property type="match status" value="1"/>
</dbReference>
<reference evidence="4 5" key="1">
    <citation type="submission" date="2021-06" db="EMBL/GenBank/DDBJ databases">
        <title>Caerostris darwini draft genome.</title>
        <authorList>
            <person name="Kono N."/>
            <person name="Arakawa K."/>
        </authorList>
    </citation>
    <scope>NUCLEOTIDE SEQUENCE [LARGE SCALE GENOMIC DNA]</scope>
</reference>
<feature type="region of interest" description="Disordered" evidence="2">
    <location>
        <begin position="65"/>
        <end position="119"/>
    </location>
</feature>
<keyword evidence="4" id="KW-0648">Protein biosynthesis</keyword>
<dbReference type="SUPFAM" id="SSF47676">
    <property type="entry name" value="Conserved domain common to transcription factors TFIIS, elongin A, CRSP70"/>
    <property type="match status" value="1"/>
</dbReference>
<dbReference type="AlphaFoldDB" id="A0AAV4R304"/>
<dbReference type="GO" id="GO:0070449">
    <property type="term" value="C:elongin complex"/>
    <property type="evidence" value="ECO:0007669"/>
    <property type="project" value="InterPro"/>
</dbReference>
<feature type="compositionally biased region" description="Basic residues" evidence="2">
    <location>
        <begin position="246"/>
        <end position="255"/>
    </location>
</feature>
<dbReference type="InterPro" id="IPR010684">
    <property type="entry name" value="RNA_pol_II_trans_fac_SIII_A"/>
</dbReference>
<dbReference type="GO" id="GO:0003746">
    <property type="term" value="F:translation elongation factor activity"/>
    <property type="evidence" value="ECO:0007669"/>
    <property type="project" value="UniProtKB-KW"/>
</dbReference>
<comment type="caution">
    <text evidence="4">The sequence shown here is derived from an EMBL/GenBank/DDBJ whole genome shotgun (WGS) entry which is preliminary data.</text>
</comment>
<dbReference type="PANTHER" id="PTHR15141:SF76">
    <property type="entry name" value="TRANSCRIPTION ELONGATION FACTOR B POLYPEPTIDE 3"/>
    <property type="match status" value="1"/>
</dbReference>
<dbReference type="Gene3D" id="6.10.250.3180">
    <property type="match status" value="1"/>
</dbReference>
<dbReference type="EMBL" id="BPLQ01005611">
    <property type="protein sequence ID" value="GIY15934.1"/>
    <property type="molecule type" value="Genomic_DNA"/>
</dbReference>
<dbReference type="GO" id="GO:0006368">
    <property type="term" value="P:transcription elongation by RNA polymerase II"/>
    <property type="evidence" value="ECO:0007669"/>
    <property type="project" value="InterPro"/>
</dbReference>
<feature type="compositionally biased region" description="Low complexity" evidence="2">
    <location>
        <begin position="577"/>
        <end position="591"/>
    </location>
</feature>
<keyword evidence="5" id="KW-1185">Reference proteome</keyword>
<organism evidence="4 5">
    <name type="scientific">Caerostris darwini</name>
    <dbReference type="NCBI Taxonomy" id="1538125"/>
    <lineage>
        <taxon>Eukaryota</taxon>
        <taxon>Metazoa</taxon>
        <taxon>Ecdysozoa</taxon>
        <taxon>Arthropoda</taxon>
        <taxon>Chelicerata</taxon>
        <taxon>Arachnida</taxon>
        <taxon>Araneae</taxon>
        <taxon>Araneomorphae</taxon>
        <taxon>Entelegynae</taxon>
        <taxon>Araneoidea</taxon>
        <taxon>Araneidae</taxon>
        <taxon>Caerostris</taxon>
    </lineage>
</organism>
<keyword evidence="1" id="KW-0539">Nucleus</keyword>
<feature type="region of interest" description="Disordered" evidence="2">
    <location>
        <begin position="205"/>
        <end position="258"/>
    </location>
</feature>
<feature type="compositionally biased region" description="Low complexity" evidence="2">
    <location>
        <begin position="225"/>
        <end position="238"/>
    </location>
</feature>
<feature type="domain" description="TFIIS N-terminal" evidence="3">
    <location>
        <begin position="1"/>
        <end position="56"/>
    </location>
</feature>
<feature type="region of interest" description="Disordered" evidence="2">
    <location>
        <begin position="143"/>
        <end position="176"/>
    </location>
</feature>
<evidence type="ECO:0000313" key="4">
    <source>
        <dbReference type="EMBL" id="GIY15934.1"/>
    </source>
</evidence>
<dbReference type="PROSITE" id="PS51319">
    <property type="entry name" value="TFIIS_N"/>
    <property type="match status" value="1"/>
</dbReference>
<sequence length="630" mass="71401">MILNVIHKLSKVPMTVEILQDTGIGKNIRCLSKKSGKVGVRATNVLKEWRELVHKPSENVSKAVHSKYNSFKSERKENKDSIEKSHKKSPLEKQTNKVKKSSKTIDQQNSDIRDNTSKYSNLVPNDVGCIAYNSVNNMVNSSIKTEDDSSNEESTMISSFSKKRKSYEKSPSTDKYSTYEAKRVKTESMHVSSLDSTVEKCGIKKELNSNSHKKNKDKKSHFLDSTTSPNSHSNNHLTLDSEIKKSSSKKIKKNKHAGEKNIALIKNALKKPTESFTASEASFEDCLNFNDLIPLKKKKNPKIPIEKNKKHIVCSVKKDVDKSIKREIVDKSAGNNLNSMPKSHNQDKNLPPLLLKSPQITMPKLNGVDIASTLPQIQPNYRPLPQRNIDCGPSKKKVMTDEEAIKFTSSRKERTNVYSGRKSLYYTEVPTLFECCTQVLIENIDAIEYLGDVPYFLLKPVLERCTPNQLYDIENFNPYLIDETCDLWEAHCKKDFRTQQLQENETWRDLYLRAHEERETKLKNLTQNICASMSKYKPARKVQLAYVNSVVKPPRDVARKQAKNGTAHVVNHVIKAGPSSSKASSKPVIAPTMNSSASSSKPDIFIPKKPKIAPLMAKTLKSMKQCFRRR</sequence>
<feature type="compositionally biased region" description="Basic and acidic residues" evidence="2">
    <location>
        <begin position="72"/>
        <end position="95"/>
    </location>
</feature>
<name>A0AAV4R304_9ARAC</name>
<accession>A0AAV4R304</accession>
<dbReference type="Gene3D" id="1.20.930.10">
    <property type="entry name" value="Conserved domain common to transcription factors TFIIS, elongin A, CRSP70"/>
    <property type="match status" value="1"/>
</dbReference>
<proteinExistence type="predicted"/>
<dbReference type="InterPro" id="IPR051870">
    <property type="entry name" value="Elongin-A_domain"/>
</dbReference>
<evidence type="ECO:0000259" key="3">
    <source>
        <dbReference type="PROSITE" id="PS51319"/>
    </source>
</evidence>
<keyword evidence="4" id="KW-0251">Elongation factor</keyword>
<gene>
    <name evidence="4" type="primary">EloA</name>
    <name evidence="4" type="ORF">CDAR_510651</name>
</gene>
<dbReference type="Pfam" id="PF06881">
    <property type="entry name" value="Elongin_A"/>
    <property type="match status" value="1"/>
</dbReference>
<dbReference type="InterPro" id="IPR017923">
    <property type="entry name" value="TFIIS_N"/>
</dbReference>
<protein>
    <submittedName>
        <fullName evidence="4">Transcription elongation factor B polypeptide 3</fullName>
    </submittedName>
</protein>
<comment type="subcellular location">
    <subcellularLocation>
        <location evidence="1">Nucleus</location>
    </subcellularLocation>
</comment>
<evidence type="ECO:0000256" key="2">
    <source>
        <dbReference type="SAM" id="MobiDB-lite"/>
    </source>
</evidence>
<evidence type="ECO:0000313" key="5">
    <source>
        <dbReference type="Proteomes" id="UP001054837"/>
    </source>
</evidence>
<dbReference type="Pfam" id="PF08711">
    <property type="entry name" value="Med26"/>
    <property type="match status" value="1"/>
</dbReference>
<dbReference type="InterPro" id="IPR035441">
    <property type="entry name" value="TFIIS/LEDGF_dom_sf"/>
</dbReference>
<feature type="region of interest" description="Disordered" evidence="2">
    <location>
        <begin position="577"/>
        <end position="605"/>
    </location>
</feature>
<evidence type="ECO:0000256" key="1">
    <source>
        <dbReference type="PROSITE-ProRule" id="PRU00649"/>
    </source>
</evidence>
<dbReference type="Proteomes" id="UP001054837">
    <property type="component" value="Unassembled WGS sequence"/>
</dbReference>